<dbReference type="Proteomes" id="UP000029640">
    <property type="component" value="Unassembled WGS sequence"/>
</dbReference>
<dbReference type="OrthoDB" id="9807606at2"/>
<dbReference type="AlphaFoldDB" id="A0A095VUL5"/>
<dbReference type="Pfam" id="PF00378">
    <property type="entry name" value="ECH_1"/>
    <property type="match status" value="1"/>
</dbReference>
<dbReference type="GO" id="GO:0006635">
    <property type="term" value="P:fatty acid beta-oxidation"/>
    <property type="evidence" value="ECO:0007669"/>
    <property type="project" value="TreeGrafter"/>
</dbReference>
<dbReference type="GO" id="GO:0004300">
    <property type="term" value="F:enoyl-CoA hydratase activity"/>
    <property type="evidence" value="ECO:0007669"/>
    <property type="project" value="UniProtKB-EC"/>
</dbReference>
<dbReference type="CDD" id="cd06558">
    <property type="entry name" value="crotonase-like"/>
    <property type="match status" value="1"/>
</dbReference>
<dbReference type="PANTHER" id="PTHR11941:SF54">
    <property type="entry name" value="ENOYL-COA HYDRATASE, MITOCHONDRIAL"/>
    <property type="match status" value="1"/>
</dbReference>
<dbReference type="Gene3D" id="3.90.226.10">
    <property type="entry name" value="2-enoyl-CoA Hydratase, Chain A, domain 1"/>
    <property type="match status" value="1"/>
</dbReference>
<keyword evidence="3" id="KW-1185">Reference proteome</keyword>
<dbReference type="PANTHER" id="PTHR11941">
    <property type="entry name" value="ENOYL-COA HYDRATASE-RELATED"/>
    <property type="match status" value="1"/>
</dbReference>
<dbReference type="EMBL" id="AUVB01000018">
    <property type="protein sequence ID" value="KGE04768.1"/>
    <property type="molecule type" value="Genomic_DNA"/>
</dbReference>
<accession>A0A095VUL5</accession>
<evidence type="ECO:0000313" key="3">
    <source>
        <dbReference type="Proteomes" id="UP000029640"/>
    </source>
</evidence>
<keyword evidence="2" id="KW-0456">Lyase</keyword>
<dbReference type="SUPFAM" id="SSF52096">
    <property type="entry name" value="ClpP/crotonase"/>
    <property type="match status" value="1"/>
</dbReference>
<dbReference type="InterPro" id="IPR001753">
    <property type="entry name" value="Enoyl-CoA_hydra/iso"/>
</dbReference>
<sequence>MSETVMFSIEAQVARLTLNNPEKHNALGRRELDAIHAALEAVTESATVRALVLTGTGDKTFCAGASLEQLNTGEIRGDDYQDMTDALAALAIPTVCAINGNVFGGGVELALSCDFRIGIEGTRLRVPAASLGLCYPVRGIQRFVQRLGSGVARRILVASETMDADEMLRIGFLDHLVMPAQLEQTVQSYAEQLAGLAPLAVRAMKQIIAGAAAGKLDLDEAEALAARCAASDDLAEGFAAQRAKRPPEFRGR</sequence>
<reference evidence="2 3" key="1">
    <citation type="journal article" date="2014" name="Genome Announc.">
        <title>Genome Sequence of Gammaproteobacterial Pseudohaliea rubra Type Strain DSM 19751, Isolated from Coastal Seawater of the Mediterranean Sea.</title>
        <authorList>
            <person name="Spring S."/>
            <person name="Fiebig A."/>
            <person name="Riedel T."/>
            <person name="Goker M."/>
            <person name="Klenk H.P."/>
        </authorList>
    </citation>
    <scope>NUCLEOTIDE SEQUENCE [LARGE SCALE GENOMIC DNA]</scope>
    <source>
        <strain evidence="2 3">DSM 19751</strain>
    </source>
</reference>
<comment type="similarity">
    <text evidence="1">Belongs to the enoyl-CoA hydratase/isomerase family.</text>
</comment>
<evidence type="ECO:0000313" key="2">
    <source>
        <dbReference type="EMBL" id="KGE04768.1"/>
    </source>
</evidence>
<protein>
    <submittedName>
        <fullName evidence="2">Enoyl-CoA hydratase</fullName>
        <ecNumber evidence="2">4.2.1.17</ecNumber>
    </submittedName>
</protein>
<dbReference type="HOGENOM" id="CLU_009834_7_3_6"/>
<dbReference type="RefSeq" id="WP_035515457.1">
    <property type="nucleotide sequence ID" value="NZ_KN234755.1"/>
</dbReference>
<gene>
    <name evidence="2" type="ORF">HRUBRA_00646</name>
</gene>
<proteinExistence type="inferred from homology"/>
<comment type="caution">
    <text evidence="2">The sequence shown here is derived from an EMBL/GenBank/DDBJ whole genome shotgun (WGS) entry which is preliminary data.</text>
</comment>
<dbReference type="eggNOG" id="COG1024">
    <property type="taxonomic scope" value="Bacteria"/>
</dbReference>
<organism evidence="2 3">
    <name type="scientific">Pseudohaliea rubra DSM 19751</name>
    <dbReference type="NCBI Taxonomy" id="1265313"/>
    <lineage>
        <taxon>Bacteria</taxon>
        <taxon>Pseudomonadati</taxon>
        <taxon>Pseudomonadota</taxon>
        <taxon>Gammaproteobacteria</taxon>
        <taxon>Cellvibrionales</taxon>
        <taxon>Halieaceae</taxon>
        <taxon>Pseudohaliea</taxon>
    </lineage>
</organism>
<evidence type="ECO:0000256" key="1">
    <source>
        <dbReference type="ARBA" id="ARBA00005254"/>
    </source>
</evidence>
<dbReference type="InterPro" id="IPR029045">
    <property type="entry name" value="ClpP/crotonase-like_dom_sf"/>
</dbReference>
<name>A0A095VUL5_9GAMM</name>
<dbReference type="EC" id="4.2.1.17" evidence="2"/>
<dbReference type="STRING" id="1265313.HRUBRA_00646"/>